<proteinExistence type="predicted"/>
<dbReference type="Proteomes" id="UP000008544">
    <property type="component" value="Chromosome"/>
</dbReference>
<keyword evidence="1" id="KW-0472">Membrane</keyword>
<dbReference type="InterPro" id="IPR018676">
    <property type="entry name" value="DUF2149"/>
</dbReference>
<gene>
    <name evidence="2" type="ordered locus">Daud_0724</name>
</gene>
<reference evidence="3" key="1">
    <citation type="submission" date="2007-10" db="EMBL/GenBank/DDBJ databases">
        <title>Complete sequence of chromosome of Desulforudis audaxviator MP104C.</title>
        <authorList>
            <person name="Copeland A."/>
            <person name="Lucas S."/>
            <person name="Lapidus A."/>
            <person name="Barry K."/>
            <person name="Glavina del Rio T."/>
            <person name="Dalin E."/>
            <person name="Tice H."/>
            <person name="Bruce D."/>
            <person name="Pitluck S."/>
            <person name="Lowry S.R."/>
            <person name="Larimer F."/>
            <person name="Land M.L."/>
            <person name="Hauser L."/>
            <person name="Kyrpides N."/>
            <person name="Ivanova N.N."/>
            <person name="Richardson P."/>
        </authorList>
    </citation>
    <scope>NUCLEOTIDE SEQUENCE [LARGE SCALE GENOMIC DNA]</scope>
    <source>
        <strain evidence="3">MP104C</strain>
    </source>
</reference>
<name>B1I2L4_DESAP</name>
<keyword evidence="1" id="KW-0812">Transmembrane</keyword>
<dbReference type="RefSeq" id="WP_012301841.1">
    <property type="nucleotide sequence ID" value="NC_010424.1"/>
</dbReference>
<dbReference type="AlphaFoldDB" id="B1I2L4"/>
<feature type="transmembrane region" description="Helical" evidence="1">
    <location>
        <begin position="21"/>
        <end position="45"/>
    </location>
</feature>
<evidence type="ECO:0000256" key="1">
    <source>
        <dbReference type="SAM" id="Phobius"/>
    </source>
</evidence>
<accession>B1I2L4</accession>
<evidence type="ECO:0000313" key="2">
    <source>
        <dbReference type="EMBL" id="ACA59254.1"/>
    </source>
</evidence>
<keyword evidence="1" id="KW-1133">Transmembrane helix</keyword>
<reference evidence="2 3" key="2">
    <citation type="journal article" date="2008" name="Science">
        <title>Environmental genomics reveals a single-species ecosystem deep within Earth.</title>
        <authorList>
            <person name="Chivian D."/>
            <person name="Brodie E.L."/>
            <person name="Alm E.J."/>
            <person name="Culley D.E."/>
            <person name="Dehal P.S."/>
            <person name="Desantis T.Z."/>
            <person name="Gihring T.M."/>
            <person name="Lapidus A."/>
            <person name="Lin L.H."/>
            <person name="Lowry S.R."/>
            <person name="Moser D.P."/>
            <person name="Richardson P.M."/>
            <person name="Southam G."/>
            <person name="Wanger G."/>
            <person name="Pratt L.M."/>
            <person name="Andersen G.L."/>
            <person name="Hazen T.C."/>
            <person name="Brockman F.J."/>
            <person name="Arkin A.P."/>
            <person name="Onstott T.C."/>
        </authorList>
    </citation>
    <scope>NUCLEOTIDE SEQUENCE [LARGE SCALE GENOMIC DNA]</scope>
    <source>
        <strain evidence="2 3">MP104C</strain>
    </source>
</reference>
<dbReference type="STRING" id="477974.Daud_0724"/>
<dbReference type="OrthoDB" id="8756620at2"/>
<dbReference type="eggNOG" id="COG4744">
    <property type="taxonomic scope" value="Bacteria"/>
</dbReference>
<dbReference type="HOGENOM" id="CLU_158570_1_0_9"/>
<organism evidence="2 3">
    <name type="scientific">Desulforudis audaxviator (strain MP104C)</name>
    <dbReference type="NCBI Taxonomy" id="477974"/>
    <lineage>
        <taxon>Bacteria</taxon>
        <taxon>Bacillati</taxon>
        <taxon>Bacillota</taxon>
        <taxon>Clostridia</taxon>
        <taxon>Thermoanaerobacterales</taxon>
        <taxon>Candidatus Desulforudaceae</taxon>
        <taxon>Candidatus Desulforudis</taxon>
    </lineage>
</organism>
<dbReference type="EMBL" id="CP000860">
    <property type="protein sequence ID" value="ACA59254.1"/>
    <property type="molecule type" value="Genomic_DNA"/>
</dbReference>
<keyword evidence="3" id="KW-1185">Reference proteome</keyword>
<protein>
    <recommendedName>
        <fullName evidence="4">DUF2149 domain-containing protein</fullName>
    </recommendedName>
</protein>
<sequence length="116" mass="13225">MLRQQRLRQRLSRAEENDPMAGLANMLDVMLVFCCGLLVILVLSWNLQSVFFSELTPEEKQRLLQTIQKVIQVEQARELEEIPEIQATGGGGSGYREMGKVYQDPETGKLIMIQTE</sequence>
<dbReference type="KEGG" id="dau:Daud_0724"/>
<evidence type="ECO:0008006" key="4">
    <source>
        <dbReference type="Google" id="ProtNLM"/>
    </source>
</evidence>
<dbReference type="Pfam" id="PF09919">
    <property type="entry name" value="DUF2149"/>
    <property type="match status" value="1"/>
</dbReference>
<evidence type="ECO:0000313" key="3">
    <source>
        <dbReference type="Proteomes" id="UP000008544"/>
    </source>
</evidence>